<sequence length="30" mass="3344">MMVTDLFSIPRGTMLCFSISYIICTATAQE</sequence>
<organism evidence="1">
    <name type="scientific">Anguilla anguilla</name>
    <name type="common">European freshwater eel</name>
    <name type="synonym">Muraena anguilla</name>
    <dbReference type="NCBI Taxonomy" id="7936"/>
    <lineage>
        <taxon>Eukaryota</taxon>
        <taxon>Metazoa</taxon>
        <taxon>Chordata</taxon>
        <taxon>Craniata</taxon>
        <taxon>Vertebrata</taxon>
        <taxon>Euteleostomi</taxon>
        <taxon>Actinopterygii</taxon>
        <taxon>Neopterygii</taxon>
        <taxon>Teleostei</taxon>
        <taxon>Anguilliformes</taxon>
        <taxon>Anguillidae</taxon>
        <taxon>Anguilla</taxon>
    </lineage>
</organism>
<accession>A0A0E9VUK5</accession>
<evidence type="ECO:0000313" key="1">
    <source>
        <dbReference type="EMBL" id="JAH81834.1"/>
    </source>
</evidence>
<reference evidence="1" key="1">
    <citation type="submission" date="2014-11" db="EMBL/GenBank/DDBJ databases">
        <authorList>
            <person name="Amaro Gonzalez C."/>
        </authorList>
    </citation>
    <scope>NUCLEOTIDE SEQUENCE</scope>
</reference>
<name>A0A0E9VUK5_ANGAN</name>
<protein>
    <submittedName>
        <fullName evidence="1">Uncharacterized protein</fullName>
    </submittedName>
</protein>
<proteinExistence type="predicted"/>
<dbReference type="AlphaFoldDB" id="A0A0E9VUK5"/>
<reference evidence="1" key="2">
    <citation type="journal article" date="2015" name="Fish Shellfish Immunol.">
        <title>Early steps in the European eel (Anguilla anguilla)-Vibrio vulnificus interaction in the gills: Role of the RtxA13 toxin.</title>
        <authorList>
            <person name="Callol A."/>
            <person name="Pajuelo D."/>
            <person name="Ebbesson L."/>
            <person name="Teles M."/>
            <person name="MacKenzie S."/>
            <person name="Amaro C."/>
        </authorList>
    </citation>
    <scope>NUCLEOTIDE SEQUENCE</scope>
</reference>
<dbReference type="EMBL" id="GBXM01026743">
    <property type="protein sequence ID" value="JAH81834.1"/>
    <property type="molecule type" value="Transcribed_RNA"/>
</dbReference>